<dbReference type="Proteomes" id="UP000253831">
    <property type="component" value="Unassembled WGS sequence"/>
</dbReference>
<dbReference type="EMBL" id="QPGA01000031">
    <property type="protein sequence ID" value="RDE49827.1"/>
    <property type="molecule type" value="Genomic_DNA"/>
</dbReference>
<reference evidence="1 2" key="1">
    <citation type="submission" date="2018-05" db="EMBL/GenBank/DDBJ databases">
        <title>Integrated omic analyses show evidence that a Ca. Accumulibacter phosphatis strain performs denitrification under micro-aerobic conditions.</title>
        <authorList>
            <person name="Camejo P.Y."/>
            <person name="Katherine M.D."/>
            <person name="Daniel N.R."/>
        </authorList>
    </citation>
    <scope>NUCLEOTIDE SEQUENCE [LARGE SCALE GENOMIC DNA]</scope>
    <source>
        <strain evidence="1">UW-LDO-IC</strain>
    </source>
</reference>
<comment type="caution">
    <text evidence="1">The sequence shown here is derived from an EMBL/GenBank/DDBJ whole genome shotgun (WGS) entry which is preliminary data.</text>
</comment>
<evidence type="ECO:0000313" key="2">
    <source>
        <dbReference type="Proteomes" id="UP000253831"/>
    </source>
</evidence>
<name>A0A369XNP2_9PROT</name>
<gene>
    <name evidence="1" type="ORF">DVS81_14380</name>
</gene>
<accession>A0A369XNP2</accession>
<organism evidence="1 2">
    <name type="scientific">Candidatus Accumulibacter meliphilus</name>
    <dbReference type="NCBI Taxonomy" id="2211374"/>
    <lineage>
        <taxon>Bacteria</taxon>
        <taxon>Pseudomonadati</taxon>
        <taxon>Pseudomonadota</taxon>
        <taxon>Betaproteobacteria</taxon>
        <taxon>Candidatus Accumulibacter</taxon>
    </lineage>
</organism>
<sequence length="59" mass="6220">MIGCSSEIFRAWPRSDGGGKVHLPVLACRREGGESRLIPGPVVSATAVPSGLLLARLMF</sequence>
<proteinExistence type="predicted"/>
<evidence type="ECO:0000313" key="1">
    <source>
        <dbReference type="EMBL" id="RDE49827.1"/>
    </source>
</evidence>
<dbReference type="AlphaFoldDB" id="A0A369XNP2"/>
<protein>
    <submittedName>
        <fullName evidence="1">Uncharacterized protein</fullName>
    </submittedName>
</protein>